<dbReference type="PANTHER" id="PTHR42695:SF5">
    <property type="entry name" value="GLUTAMINE AMIDOTRANSFERASE YLR126C-RELATED"/>
    <property type="match status" value="1"/>
</dbReference>
<sequence>MKKLLIIKTGTTFATIRQKYGDFEDYIIDRTGMPASDVVVAPVYIDKTLPPLTDVSAVIITGSHAMVTDRADWSRRLAHWLRHMCGASVPVLGLCFGHQILADAWGGAVDYHPRGQEVGTVEIELNEAGKKDPVLGCLPDKFLGHVYHAQSVLELPPAARPLARNAFEPHHAFVLHDNIWGVQFHPEFDAAVMLAYIEEEREALIREGFDVEKLQASLQDNSYGQLLLRRFVSLV</sequence>
<dbReference type="NCBIfam" id="NF006562">
    <property type="entry name" value="PRK09065.1"/>
    <property type="match status" value="1"/>
</dbReference>
<keyword evidence="2" id="KW-0315">Glutamine amidotransferase</keyword>
<feature type="domain" description="Glutamine amidotransferase" evidence="1">
    <location>
        <begin position="51"/>
        <end position="190"/>
    </location>
</feature>
<reference evidence="2 3" key="1">
    <citation type="submission" date="2023-07" db="EMBL/GenBank/DDBJ databases">
        <title>The novel representative of Negativicutes class, Anaeroselena agilis gen. nov. sp. nov.</title>
        <authorList>
            <person name="Prokofeva M.I."/>
            <person name="Elcheninov A.G."/>
            <person name="Klyukina A."/>
            <person name="Kublanov I.V."/>
            <person name="Frolov E.N."/>
            <person name="Podosokorskaya O.A."/>
        </authorList>
    </citation>
    <scope>NUCLEOTIDE SEQUENCE [LARGE SCALE GENOMIC DNA]</scope>
    <source>
        <strain evidence="2 3">4137-cl</strain>
    </source>
</reference>
<dbReference type="CDD" id="cd01741">
    <property type="entry name" value="GATase1_1"/>
    <property type="match status" value="1"/>
</dbReference>
<evidence type="ECO:0000313" key="3">
    <source>
        <dbReference type="Proteomes" id="UP001254848"/>
    </source>
</evidence>
<dbReference type="InterPro" id="IPR044992">
    <property type="entry name" value="ChyE-like"/>
</dbReference>
<dbReference type="PROSITE" id="PS51273">
    <property type="entry name" value="GATASE_TYPE_1"/>
    <property type="match status" value="1"/>
</dbReference>
<comment type="caution">
    <text evidence="2">The sequence shown here is derived from an EMBL/GenBank/DDBJ whole genome shotgun (WGS) entry which is preliminary data.</text>
</comment>
<dbReference type="Pfam" id="PF00117">
    <property type="entry name" value="GATase"/>
    <property type="match status" value="1"/>
</dbReference>
<evidence type="ECO:0000313" key="2">
    <source>
        <dbReference type="EMBL" id="MDT8902401.1"/>
    </source>
</evidence>
<protein>
    <submittedName>
        <fullName evidence="2">Glutamine amidotransferase</fullName>
    </submittedName>
</protein>
<dbReference type="SUPFAM" id="SSF52317">
    <property type="entry name" value="Class I glutamine amidotransferase-like"/>
    <property type="match status" value="1"/>
</dbReference>
<proteinExistence type="predicted"/>
<keyword evidence="3" id="KW-1185">Reference proteome</keyword>
<dbReference type="InterPro" id="IPR029062">
    <property type="entry name" value="Class_I_gatase-like"/>
</dbReference>
<dbReference type="EMBL" id="JAUOZS010000001">
    <property type="protein sequence ID" value="MDT8902401.1"/>
    <property type="molecule type" value="Genomic_DNA"/>
</dbReference>
<dbReference type="InterPro" id="IPR017926">
    <property type="entry name" value="GATASE"/>
</dbReference>
<name>A0ABU3P037_9FIRM</name>
<dbReference type="PANTHER" id="PTHR42695">
    <property type="entry name" value="GLUTAMINE AMIDOTRANSFERASE YLR126C-RELATED"/>
    <property type="match status" value="1"/>
</dbReference>
<evidence type="ECO:0000259" key="1">
    <source>
        <dbReference type="Pfam" id="PF00117"/>
    </source>
</evidence>
<dbReference type="RefSeq" id="WP_413780883.1">
    <property type="nucleotide sequence ID" value="NZ_JAUOZS010000001.1"/>
</dbReference>
<accession>A0ABU3P037</accession>
<organism evidence="2 3">
    <name type="scientific">Anaeroselena agilis</name>
    <dbReference type="NCBI Taxonomy" id="3063788"/>
    <lineage>
        <taxon>Bacteria</taxon>
        <taxon>Bacillati</taxon>
        <taxon>Bacillota</taxon>
        <taxon>Negativicutes</taxon>
        <taxon>Acetonemataceae</taxon>
        <taxon>Anaeroselena</taxon>
    </lineage>
</organism>
<dbReference type="Gene3D" id="3.40.50.880">
    <property type="match status" value="1"/>
</dbReference>
<dbReference type="Proteomes" id="UP001254848">
    <property type="component" value="Unassembled WGS sequence"/>
</dbReference>
<gene>
    <name evidence="2" type="ORF">Q4T40_14220</name>
</gene>